<evidence type="ECO:0000256" key="11">
    <source>
        <dbReference type="PROSITE-ProRule" id="PRU01360"/>
    </source>
</evidence>
<dbReference type="Pfam" id="PF00593">
    <property type="entry name" value="TonB_dep_Rec_b-barrel"/>
    <property type="match status" value="1"/>
</dbReference>
<dbReference type="SUPFAM" id="SSF56935">
    <property type="entry name" value="Porins"/>
    <property type="match status" value="1"/>
</dbReference>
<feature type="domain" description="TonB-dependent receptor plug" evidence="16">
    <location>
        <begin position="51"/>
        <end position="162"/>
    </location>
</feature>
<dbReference type="Gene3D" id="2.170.130.10">
    <property type="entry name" value="TonB-dependent receptor, plug domain"/>
    <property type="match status" value="1"/>
</dbReference>
<evidence type="ECO:0000256" key="5">
    <source>
        <dbReference type="ARBA" id="ARBA00022692"/>
    </source>
</evidence>
<organism evidence="17 18">
    <name type="scientific">Pseudoduganella lutea</name>
    <dbReference type="NCBI Taxonomy" id="321985"/>
    <lineage>
        <taxon>Bacteria</taxon>
        <taxon>Pseudomonadati</taxon>
        <taxon>Pseudomonadota</taxon>
        <taxon>Betaproteobacteria</taxon>
        <taxon>Burkholderiales</taxon>
        <taxon>Oxalobacteraceae</taxon>
        <taxon>Telluria group</taxon>
        <taxon>Pseudoduganella</taxon>
    </lineage>
</organism>
<evidence type="ECO:0000313" key="17">
    <source>
        <dbReference type="EMBL" id="QBE62810.1"/>
    </source>
</evidence>
<keyword evidence="8 11" id="KW-0472">Membrane</keyword>
<keyword evidence="18" id="KW-1185">Reference proteome</keyword>
<keyword evidence="10 11" id="KW-0998">Cell outer membrane</keyword>
<dbReference type="Pfam" id="PF07715">
    <property type="entry name" value="Plug"/>
    <property type="match status" value="1"/>
</dbReference>
<dbReference type="Proteomes" id="UP000290637">
    <property type="component" value="Chromosome"/>
</dbReference>
<comment type="similarity">
    <text evidence="2 11 13">Belongs to the TonB-dependent receptor family.</text>
</comment>
<evidence type="ECO:0000256" key="6">
    <source>
        <dbReference type="ARBA" id="ARBA00022729"/>
    </source>
</evidence>
<reference evidence="17 18" key="1">
    <citation type="submission" date="2019-02" db="EMBL/GenBank/DDBJ databases">
        <title>Draft Genome Sequences of Six Type Strains of the Genus Massilia.</title>
        <authorList>
            <person name="Miess H."/>
            <person name="Frediansyhah A."/>
            <person name="Gross H."/>
        </authorList>
    </citation>
    <scope>NUCLEOTIDE SEQUENCE [LARGE SCALE GENOMIC DNA]</scope>
    <source>
        <strain evidence="17 18">DSM 17473</strain>
    </source>
</reference>
<dbReference type="KEGG" id="plue:EWM63_07395"/>
<dbReference type="PROSITE" id="PS52016">
    <property type="entry name" value="TONB_DEPENDENT_REC_3"/>
    <property type="match status" value="1"/>
</dbReference>
<keyword evidence="5 11" id="KW-0812">Transmembrane</keyword>
<evidence type="ECO:0000259" key="16">
    <source>
        <dbReference type="Pfam" id="PF07715"/>
    </source>
</evidence>
<dbReference type="InterPro" id="IPR039426">
    <property type="entry name" value="TonB-dep_rcpt-like"/>
</dbReference>
<dbReference type="EMBL" id="CP035913">
    <property type="protein sequence ID" value="QBE62810.1"/>
    <property type="molecule type" value="Genomic_DNA"/>
</dbReference>
<keyword evidence="4 11" id="KW-1134">Transmembrane beta strand</keyword>
<dbReference type="OrthoDB" id="8530571at2"/>
<keyword evidence="7 13" id="KW-0798">TonB box</keyword>
<dbReference type="AlphaFoldDB" id="A0A4P6KV43"/>
<evidence type="ECO:0000256" key="10">
    <source>
        <dbReference type="ARBA" id="ARBA00023237"/>
    </source>
</evidence>
<dbReference type="InterPro" id="IPR010917">
    <property type="entry name" value="TonB_rcpt_CS"/>
</dbReference>
<evidence type="ECO:0000256" key="2">
    <source>
        <dbReference type="ARBA" id="ARBA00009810"/>
    </source>
</evidence>
<dbReference type="InterPro" id="IPR012910">
    <property type="entry name" value="Plug_dom"/>
</dbReference>
<feature type="short sequence motif" description="TonB C-terminal box" evidence="12">
    <location>
        <begin position="912"/>
        <end position="929"/>
    </location>
</feature>
<feature type="chain" id="PRO_5020265318" evidence="14">
    <location>
        <begin position="25"/>
        <end position="929"/>
    </location>
</feature>
<name>A0A4P6KV43_9BURK</name>
<evidence type="ECO:0000256" key="4">
    <source>
        <dbReference type="ARBA" id="ARBA00022452"/>
    </source>
</evidence>
<dbReference type="PROSITE" id="PS01156">
    <property type="entry name" value="TONB_DEPENDENT_REC_2"/>
    <property type="match status" value="1"/>
</dbReference>
<dbReference type="Gene3D" id="2.40.170.20">
    <property type="entry name" value="TonB-dependent receptor, beta-barrel domain"/>
    <property type="match status" value="1"/>
</dbReference>
<evidence type="ECO:0000256" key="14">
    <source>
        <dbReference type="SAM" id="SignalP"/>
    </source>
</evidence>
<dbReference type="InterPro" id="IPR037066">
    <property type="entry name" value="Plug_dom_sf"/>
</dbReference>
<protein>
    <submittedName>
        <fullName evidence="17">TonB-dependent receptor</fullName>
    </submittedName>
</protein>
<evidence type="ECO:0000256" key="9">
    <source>
        <dbReference type="ARBA" id="ARBA00023170"/>
    </source>
</evidence>
<dbReference type="InterPro" id="IPR000531">
    <property type="entry name" value="Beta-barrel_TonB"/>
</dbReference>
<keyword evidence="9 17" id="KW-0675">Receptor</keyword>
<evidence type="ECO:0000313" key="18">
    <source>
        <dbReference type="Proteomes" id="UP000290637"/>
    </source>
</evidence>
<evidence type="ECO:0000259" key="15">
    <source>
        <dbReference type="Pfam" id="PF00593"/>
    </source>
</evidence>
<feature type="signal peptide" evidence="14">
    <location>
        <begin position="1"/>
        <end position="24"/>
    </location>
</feature>
<evidence type="ECO:0000256" key="1">
    <source>
        <dbReference type="ARBA" id="ARBA00004571"/>
    </source>
</evidence>
<feature type="domain" description="TonB-dependent receptor-like beta-barrel" evidence="15">
    <location>
        <begin position="366"/>
        <end position="890"/>
    </location>
</feature>
<dbReference type="PANTHER" id="PTHR47234">
    <property type="match status" value="1"/>
</dbReference>
<gene>
    <name evidence="17" type="ORF">EWM63_07395</name>
</gene>
<accession>A0A4P6KV43</accession>
<evidence type="ECO:0000256" key="8">
    <source>
        <dbReference type="ARBA" id="ARBA00023136"/>
    </source>
</evidence>
<evidence type="ECO:0000256" key="7">
    <source>
        <dbReference type="ARBA" id="ARBA00023077"/>
    </source>
</evidence>
<dbReference type="GO" id="GO:0009279">
    <property type="term" value="C:cell outer membrane"/>
    <property type="evidence" value="ECO:0007669"/>
    <property type="project" value="UniProtKB-SubCell"/>
</dbReference>
<dbReference type="InterPro" id="IPR036942">
    <property type="entry name" value="Beta-barrel_TonB_sf"/>
</dbReference>
<comment type="subcellular location">
    <subcellularLocation>
        <location evidence="1 11">Cell outer membrane</location>
        <topology evidence="1 11">Multi-pass membrane protein</topology>
    </subcellularLocation>
</comment>
<sequence length="929" mass="100118">MIEKVLSRSLRVMFAGSLAMGMHAATAQEAGEQPMQRVEITGSSIKRIAAEASLPVQSFNQKDIKKTGVTTVTDFIQQIPTMQGFTAAATSVGGGGGGITTASIHDIGEQYTLVLLNGRRIAPSNSGTTIDLNSIPLSAVERVEVLTDGASALYGADAIAGVVNFILKKGASDWQIDAKYNNPERSGGASNSVSISKGFGDYDEDGYSVFFSASHDVQKSLKASQRDFAKSGLINFTDPATGKELLFATASSRALPANAAVRYTAADGTARSVNLNPYALSHNGACAPLNANVYGDGNCYFDSASTIEINPETSRDGVFSSGELKLGNTGFRGFYDFAFTKANVRSSIAPFPAQFSIAKGSSLYNRYIAPYLTAEQAAGVTSVNANYRLMEMGNRTYDYGTKATHIVAGVDGNAFGWDVNSAFTWSRNRQQTDYVSGFPLASEFEAAIGAGLLDPFSYGLGEMPESMKNTLLGTGFSGLYQTQTVIMKGWDARGSREAFKLPGGAAMLGVGVDYRDTNYHMDSQKVAENAEILYEGGAIDSGYHRANAGAYAELMMPVTKQLEVTASARYDRIGAVKDNNGGKTYGDTESANTWKLSAKYSATKNVMFRAAAGTGFRVATMQQIAGVQEDWGVTGGNYQCPLTGSAHPLASYCNGVGRTQFEAFRAGNANLKPEKSKQWSIGTVWEPTGNLSLALDLWNVEIRDQVQDVTEAQIFADPAKFADLFTTKYLNSTGSRELAVILAPINIGKRENRGIDYDLTHKQNIWGGRLTSRLAGTYLLRSRFTEPGSDDVWTTSLNRYGIDDKVSFRHVIKASTSFETKQLTHTLIASYRNGYVDKPQTLDDCAVIVAGSPGECYAVTLDVPSYTTFDYQVAYRPLANVEISAGVLNLFDRNPPFSLRNAGSHQMGYNPSYSSALGRQLYLSGSYRF</sequence>
<dbReference type="PANTHER" id="PTHR47234:SF2">
    <property type="entry name" value="TONB-DEPENDENT RECEPTOR"/>
    <property type="match status" value="1"/>
</dbReference>
<keyword evidence="3 11" id="KW-0813">Transport</keyword>
<keyword evidence="6 14" id="KW-0732">Signal</keyword>
<evidence type="ECO:0000256" key="12">
    <source>
        <dbReference type="PROSITE-ProRule" id="PRU10144"/>
    </source>
</evidence>
<evidence type="ECO:0000256" key="13">
    <source>
        <dbReference type="RuleBase" id="RU003357"/>
    </source>
</evidence>
<evidence type="ECO:0000256" key="3">
    <source>
        <dbReference type="ARBA" id="ARBA00022448"/>
    </source>
</evidence>
<proteinExistence type="inferred from homology"/>